<keyword evidence="3" id="KW-1185">Reference proteome</keyword>
<dbReference type="PANTHER" id="PTHR43591">
    <property type="entry name" value="METHYLTRANSFERASE"/>
    <property type="match status" value="1"/>
</dbReference>
<dbReference type="GO" id="GO:0032259">
    <property type="term" value="P:methylation"/>
    <property type="evidence" value="ECO:0007669"/>
    <property type="project" value="UniProtKB-KW"/>
</dbReference>
<feature type="domain" description="Methyltransferase type 11" evidence="1">
    <location>
        <begin position="73"/>
        <end position="171"/>
    </location>
</feature>
<dbReference type="Pfam" id="PF08241">
    <property type="entry name" value="Methyltransf_11"/>
    <property type="match status" value="1"/>
</dbReference>
<dbReference type="GO" id="GO:0008168">
    <property type="term" value="F:methyltransferase activity"/>
    <property type="evidence" value="ECO:0007669"/>
    <property type="project" value="UniProtKB-KW"/>
</dbReference>
<reference evidence="2 3" key="1">
    <citation type="submission" date="2021-03" db="EMBL/GenBank/DDBJ databases">
        <title>Actinomadura violae sp. nov., isolated from lichen in Thailand.</title>
        <authorList>
            <person name="Kanchanasin P."/>
            <person name="Saeng-In P."/>
            <person name="Phongsopitanun W."/>
            <person name="Yuki M."/>
            <person name="Kudo T."/>
            <person name="Ohkuma M."/>
            <person name="Tanasupawat S."/>
        </authorList>
    </citation>
    <scope>NUCLEOTIDE SEQUENCE [LARGE SCALE GENOMIC DNA]</scope>
    <source>
        <strain evidence="2 3">LCR2-06</strain>
    </source>
</reference>
<protein>
    <submittedName>
        <fullName evidence="2">Class I SAM-dependent methyltransferase</fullName>
    </submittedName>
</protein>
<feature type="non-terminal residue" evidence="2">
    <location>
        <position position="185"/>
    </location>
</feature>
<dbReference type="CDD" id="cd02440">
    <property type="entry name" value="AdoMet_MTases"/>
    <property type="match status" value="1"/>
</dbReference>
<organism evidence="2 3">
    <name type="scientific">Actinomadura violacea</name>
    <dbReference type="NCBI Taxonomy" id="2819934"/>
    <lineage>
        <taxon>Bacteria</taxon>
        <taxon>Bacillati</taxon>
        <taxon>Actinomycetota</taxon>
        <taxon>Actinomycetes</taxon>
        <taxon>Streptosporangiales</taxon>
        <taxon>Thermomonosporaceae</taxon>
        <taxon>Actinomadura</taxon>
    </lineage>
</organism>
<proteinExistence type="predicted"/>
<sequence>MPRPHEHPERPFTDPAVVPSLYADRNRVDRRSNALLSAKIHGSHVAHTAADLLLSAAPAFATGRGDLTPVLGDIGCGNGRPTRTLLDRFPHLRVLAVDASAAMLAEARSHLTTTRPHVNRPLFLQGDFHRLPLADRTLGAATAIFCLYHSVQPAHAIAEIARTLKPAGIALLITKSADSYHELDQ</sequence>
<dbReference type="RefSeq" id="WP_208251887.1">
    <property type="nucleotide sequence ID" value="NZ_JAGEPF010000041.1"/>
</dbReference>
<keyword evidence="2" id="KW-0489">Methyltransferase</keyword>
<dbReference type="InterPro" id="IPR029063">
    <property type="entry name" value="SAM-dependent_MTases_sf"/>
</dbReference>
<dbReference type="SUPFAM" id="SSF53335">
    <property type="entry name" value="S-adenosyl-L-methionine-dependent methyltransferases"/>
    <property type="match status" value="1"/>
</dbReference>
<evidence type="ECO:0000313" key="3">
    <source>
        <dbReference type="Proteomes" id="UP000680206"/>
    </source>
</evidence>
<dbReference type="InterPro" id="IPR013216">
    <property type="entry name" value="Methyltransf_11"/>
</dbReference>
<comment type="caution">
    <text evidence="2">The sequence shown here is derived from an EMBL/GenBank/DDBJ whole genome shotgun (WGS) entry which is preliminary data.</text>
</comment>
<dbReference type="Proteomes" id="UP000680206">
    <property type="component" value="Unassembled WGS sequence"/>
</dbReference>
<evidence type="ECO:0000313" key="2">
    <source>
        <dbReference type="EMBL" id="MBO2465023.1"/>
    </source>
</evidence>
<evidence type="ECO:0000259" key="1">
    <source>
        <dbReference type="Pfam" id="PF08241"/>
    </source>
</evidence>
<name>A0ABS3S8X5_9ACTN</name>
<accession>A0ABS3S8X5</accession>
<dbReference type="EMBL" id="JAGEPF010000041">
    <property type="protein sequence ID" value="MBO2465023.1"/>
    <property type="molecule type" value="Genomic_DNA"/>
</dbReference>
<gene>
    <name evidence="2" type="ORF">J4709_46400</name>
</gene>
<keyword evidence="2" id="KW-0808">Transferase</keyword>
<dbReference type="Gene3D" id="3.40.50.150">
    <property type="entry name" value="Vaccinia Virus protein VP39"/>
    <property type="match status" value="1"/>
</dbReference>